<proteinExistence type="predicted"/>
<dbReference type="EMBL" id="FWPT01000001">
    <property type="protein sequence ID" value="SMA33250.1"/>
    <property type="molecule type" value="Genomic_DNA"/>
</dbReference>
<gene>
    <name evidence="1" type="ORF">EHSB41UT_00247</name>
</gene>
<keyword evidence="2" id="KW-1185">Reference proteome</keyword>
<sequence length="191" mass="21184">MVDGTEVTRDYKAEFNNAIFRADISSMEGTFAGKLTTSALHVVKNLTIGGRAVARHWLAHIPKRWYGDGFSGGGDNIYHNLIRLNCNVPSGESGVLLVTCQYNLDNADDDDSGTNFVCWHEMNIAGETIFNTGAQPWGTYYITEKRMLHMGAKSVGAGSHVVDVNWRWNDASTTVYPVFTDITLKVDFIKK</sequence>
<accession>A0A1X7AE73</accession>
<dbReference type="RefSeq" id="WP_087106097.1">
    <property type="nucleotide sequence ID" value="NZ_FWPT01000001.1"/>
</dbReference>
<organism evidence="1 2">
    <name type="scientific">Parendozoicomonas haliclonae</name>
    <dbReference type="NCBI Taxonomy" id="1960125"/>
    <lineage>
        <taxon>Bacteria</taxon>
        <taxon>Pseudomonadati</taxon>
        <taxon>Pseudomonadota</taxon>
        <taxon>Gammaproteobacteria</taxon>
        <taxon>Oceanospirillales</taxon>
        <taxon>Endozoicomonadaceae</taxon>
        <taxon>Parendozoicomonas</taxon>
    </lineage>
</organism>
<name>A0A1X7AE73_9GAMM</name>
<dbReference type="AlphaFoldDB" id="A0A1X7AE73"/>
<evidence type="ECO:0000313" key="1">
    <source>
        <dbReference type="EMBL" id="SMA33250.1"/>
    </source>
</evidence>
<evidence type="ECO:0000313" key="2">
    <source>
        <dbReference type="Proteomes" id="UP000196573"/>
    </source>
</evidence>
<dbReference type="Proteomes" id="UP000196573">
    <property type="component" value="Unassembled WGS sequence"/>
</dbReference>
<reference evidence="1 2" key="1">
    <citation type="submission" date="2017-03" db="EMBL/GenBank/DDBJ databases">
        <authorList>
            <person name="Afonso C.L."/>
            <person name="Miller P.J."/>
            <person name="Scott M.A."/>
            <person name="Spackman E."/>
            <person name="Goraichik I."/>
            <person name="Dimitrov K.M."/>
            <person name="Suarez D.L."/>
            <person name="Swayne D.E."/>
        </authorList>
    </citation>
    <scope>NUCLEOTIDE SEQUENCE [LARGE SCALE GENOMIC DNA]</scope>
    <source>
        <strain evidence="1">SB41UT1</strain>
    </source>
</reference>
<protein>
    <submittedName>
        <fullName evidence="1">Uncharacterized protein</fullName>
    </submittedName>
</protein>